<keyword evidence="1" id="KW-1133">Transmembrane helix</keyword>
<accession>A0A934KMX7</accession>
<gene>
    <name evidence="3" type="ORF">JEM65_06100</name>
</gene>
<dbReference type="SUPFAM" id="SSF56219">
    <property type="entry name" value="DNase I-like"/>
    <property type="match status" value="1"/>
</dbReference>
<keyword evidence="4" id="KW-1185">Reference proteome</keyword>
<proteinExistence type="predicted"/>
<evidence type="ECO:0000313" key="4">
    <source>
        <dbReference type="Proteomes" id="UP000662373"/>
    </source>
</evidence>
<dbReference type="Gene3D" id="3.60.10.10">
    <property type="entry name" value="Endonuclease/exonuclease/phosphatase"/>
    <property type="match status" value="1"/>
</dbReference>
<dbReference type="RefSeq" id="WP_199598055.1">
    <property type="nucleotide sequence ID" value="NZ_JAEHJZ010000010.1"/>
</dbReference>
<evidence type="ECO:0000256" key="1">
    <source>
        <dbReference type="SAM" id="Phobius"/>
    </source>
</evidence>
<feature type="transmembrane region" description="Helical" evidence="1">
    <location>
        <begin position="32"/>
        <end position="55"/>
    </location>
</feature>
<evidence type="ECO:0000259" key="2">
    <source>
        <dbReference type="Pfam" id="PF03372"/>
    </source>
</evidence>
<evidence type="ECO:0000313" key="3">
    <source>
        <dbReference type="EMBL" id="MBJ7880224.1"/>
    </source>
</evidence>
<feature type="transmembrane region" description="Helical" evidence="1">
    <location>
        <begin position="7"/>
        <end position="26"/>
    </location>
</feature>
<feature type="transmembrane region" description="Helical" evidence="1">
    <location>
        <begin position="62"/>
        <end position="79"/>
    </location>
</feature>
<keyword evidence="3" id="KW-0378">Hydrolase</keyword>
<feature type="domain" description="Endonuclease/exonuclease/phosphatase" evidence="2">
    <location>
        <begin position="101"/>
        <end position="292"/>
    </location>
</feature>
<sequence length="303" mass="34974">MRKFKLIVKACALIAYAFLLIIHFIVKDHYQLLQVFFYAFPLPILIFTGSTVTLLFYRTRTYFVLGICLILALVVYWFSTSYNFSNNTDIPKDASSILFWNAADGWDLPVDVLMESISSMKPDIIGLVEAEYATVEDIDLLSTTFPQYEFRILKGNMLVGVKGRIENVIFKAEERSYHINFIEAQLRNGRISVAITDIFQSPTMDKKKAIETVLQFASQKKTDLIIGDFNTPQESVHFKSFQTEYRSFHEYGQGFTATWPFGIPLLELDQIFAKKNLTPILLKKFYYPESDHGMLVGYIEEQF</sequence>
<dbReference type="EMBL" id="JAEHJZ010000010">
    <property type="protein sequence ID" value="MBJ7880224.1"/>
    <property type="molecule type" value="Genomic_DNA"/>
</dbReference>
<dbReference type="GO" id="GO:0004519">
    <property type="term" value="F:endonuclease activity"/>
    <property type="evidence" value="ECO:0007669"/>
    <property type="project" value="UniProtKB-KW"/>
</dbReference>
<dbReference type="Proteomes" id="UP000662373">
    <property type="component" value="Unassembled WGS sequence"/>
</dbReference>
<organism evidence="3 4">
    <name type="scientific">Gelidibacter salicanalis</name>
    <dbReference type="NCBI Taxonomy" id="291193"/>
    <lineage>
        <taxon>Bacteria</taxon>
        <taxon>Pseudomonadati</taxon>
        <taxon>Bacteroidota</taxon>
        <taxon>Flavobacteriia</taxon>
        <taxon>Flavobacteriales</taxon>
        <taxon>Flavobacteriaceae</taxon>
        <taxon>Gelidibacter</taxon>
    </lineage>
</organism>
<keyword evidence="1" id="KW-0472">Membrane</keyword>
<dbReference type="InterPro" id="IPR005135">
    <property type="entry name" value="Endo/exonuclease/phosphatase"/>
</dbReference>
<dbReference type="AlphaFoldDB" id="A0A934KMX7"/>
<name>A0A934KMX7_9FLAO</name>
<keyword evidence="3" id="KW-0255">Endonuclease</keyword>
<comment type="caution">
    <text evidence="3">The sequence shown here is derived from an EMBL/GenBank/DDBJ whole genome shotgun (WGS) entry which is preliminary data.</text>
</comment>
<dbReference type="Pfam" id="PF03372">
    <property type="entry name" value="Exo_endo_phos"/>
    <property type="match status" value="1"/>
</dbReference>
<dbReference type="InterPro" id="IPR036691">
    <property type="entry name" value="Endo/exonu/phosph_ase_sf"/>
</dbReference>
<protein>
    <submittedName>
        <fullName evidence="3">Endonuclease/exonuclease/phosphatase family protein</fullName>
    </submittedName>
</protein>
<reference evidence="3 4" key="1">
    <citation type="submission" date="2020-09" db="EMBL/GenBank/DDBJ databases">
        <title>Draft genome of Gelidibacter salicanalis PAMC21136.</title>
        <authorList>
            <person name="Park H."/>
        </authorList>
    </citation>
    <scope>NUCLEOTIDE SEQUENCE [LARGE SCALE GENOMIC DNA]</scope>
    <source>
        <strain evidence="3 4">PAMC21136</strain>
    </source>
</reference>
<keyword evidence="3" id="KW-0540">Nuclease</keyword>
<keyword evidence="1" id="KW-0812">Transmembrane</keyword>